<gene>
    <name evidence="1" type="ORF">Psi02_80100</name>
</gene>
<comment type="caution">
    <text evidence="1">The sequence shown here is derived from an EMBL/GenBank/DDBJ whole genome shotgun (WGS) entry which is preliminary data.</text>
</comment>
<proteinExistence type="predicted"/>
<evidence type="ECO:0000313" key="2">
    <source>
        <dbReference type="Proteomes" id="UP000644610"/>
    </source>
</evidence>
<accession>A0A8J3UY26</accession>
<reference evidence="1" key="1">
    <citation type="submission" date="2021-01" db="EMBL/GenBank/DDBJ databases">
        <title>Whole genome shotgun sequence of Planotetraspora silvatica NBRC 100141.</title>
        <authorList>
            <person name="Komaki H."/>
            <person name="Tamura T."/>
        </authorList>
    </citation>
    <scope>NUCLEOTIDE SEQUENCE</scope>
    <source>
        <strain evidence="1">NBRC 100141</strain>
    </source>
</reference>
<keyword evidence="2" id="KW-1185">Reference proteome</keyword>
<dbReference type="EMBL" id="BOOQ01000080">
    <property type="protein sequence ID" value="GII51586.1"/>
    <property type="molecule type" value="Genomic_DNA"/>
</dbReference>
<organism evidence="1 2">
    <name type="scientific">Planotetraspora silvatica</name>
    <dbReference type="NCBI Taxonomy" id="234614"/>
    <lineage>
        <taxon>Bacteria</taxon>
        <taxon>Bacillati</taxon>
        <taxon>Actinomycetota</taxon>
        <taxon>Actinomycetes</taxon>
        <taxon>Streptosporangiales</taxon>
        <taxon>Streptosporangiaceae</taxon>
        <taxon>Planotetraspora</taxon>
    </lineage>
</organism>
<dbReference type="AlphaFoldDB" id="A0A8J3UY26"/>
<dbReference type="Proteomes" id="UP000644610">
    <property type="component" value="Unassembled WGS sequence"/>
</dbReference>
<evidence type="ECO:0000313" key="1">
    <source>
        <dbReference type="EMBL" id="GII51586.1"/>
    </source>
</evidence>
<protein>
    <submittedName>
        <fullName evidence="1">Uncharacterized protein</fullName>
    </submittedName>
</protein>
<name>A0A8J3UY26_9ACTN</name>
<sequence length="77" mass="8596">MFALHNDAPSVPSDLQEIDSLITTFGIAVKVELQILIEQVACEPLKIRCRESMEIVVRQDAHLYSNTFANRSLVPGI</sequence>